<evidence type="ECO:0000313" key="1">
    <source>
        <dbReference type="EMBL" id="GIY99826.1"/>
    </source>
</evidence>
<reference evidence="1 2" key="1">
    <citation type="submission" date="2021-06" db="EMBL/GenBank/DDBJ databases">
        <title>Caerostris extrusa draft genome.</title>
        <authorList>
            <person name="Kono N."/>
            <person name="Arakawa K."/>
        </authorList>
    </citation>
    <scope>NUCLEOTIDE SEQUENCE [LARGE SCALE GENOMIC DNA]</scope>
</reference>
<evidence type="ECO:0000313" key="2">
    <source>
        <dbReference type="Proteomes" id="UP001054945"/>
    </source>
</evidence>
<evidence type="ECO:0008006" key="3">
    <source>
        <dbReference type="Google" id="ProtNLM"/>
    </source>
</evidence>
<keyword evidence="2" id="KW-1185">Reference proteome</keyword>
<comment type="caution">
    <text evidence="1">The sequence shown here is derived from an EMBL/GenBank/DDBJ whole genome shotgun (WGS) entry which is preliminary data.</text>
</comment>
<name>A0AAV4Y0S6_CAEEX</name>
<proteinExistence type="predicted"/>
<accession>A0AAV4Y0S6</accession>
<protein>
    <recommendedName>
        <fullName evidence="3">FHA domain-containing protein</fullName>
    </recommendedName>
</protein>
<organism evidence="1 2">
    <name type="scientific">Caerostris extrusa</name>
    <name type="common">Bark spider</name>
    <name type="synonym">Caerostris bankana</name>
    <dbReference type="NCBI Taxonomy" id="172846"/>
    <lineage>
        <taxon>Eukaryota</taxon>
        <taxon>Metazoa</taxon>
        <taxon>Ecdysozoa</taxon>
        <taxon>Arthropoda</taxon>
        <taxon>Chelicerata</taxon>
        <taxon>Arachnida</taxon>
        <taxon>Araneae</taxon>
        <taxon>Araneomorphae</taxon>
        <taxon>Entelegynae</taxon>
        <taxon>Araneoidea</taxon>
        <taxon>Araneidae</taxon>
        <taxon>Caerostris</taxon>
    </lineage>
</organism>
<sequence length="132" mass="14389">MKVRPLTTAGLIIIECPVHIGAGTDTFQADDSRLSSSHALIAFGCVRRTAVKNDGSPFEHDVPDQTAYEISLRKSCSATPSGMKQSPPQAAIIYVSARQHGNYRSLTGHKETSSTSPAFKCVTGYPRDFRRY</sequence>
<gene>
    <name evidence="1" type="ORF">CEXT_521831</name>
</gene>
<dbReference type="AlphaFoldDB" id="A0AAV4Y0S6"/>
<dbReference type="Proteomes" id="UP001054945">
    <property type="component" value="Unassembled WGS sequence"/>
</dbReference>
<dbReference type="EMBL" id="BPLR01018465">
    <property type="protein sequence ID" value="GIY99826.1"/>
    <property type="molecule type" value="Genomic_DNA"/>
</dbReference>